<evidence type="ECO:0000313" key="2">
    <source>
        <dbReference type="Proteomes" id="UP000006844"/>
    </source>
</evidence>
<dbReference type="KEGG" id="tsa:AciPR4_2783"/>
<dbReference type="RefSeq" id="WP_013569289.1">
    <property type="nucleotide sequence ID" value="NC_014963.1"/>
</dbReference>
<dbReference type="eggNOG" id="ENOG5033ZGP">
    <property type="taxonomic scope" value="Bacteria"/>
</dbReference>
<organism evidence="1 2">
    <name type="scientific">Terriglobus saanensis (strain ATCC BAA-1853 / DSM 23119 / SP1PR4)</name>
    <dbReference type="NCBI Taxonomy" id="401053"/>
    <lineage>
        <taxon>Bacteria</taxon>
        <taxon>Pseudomonadati</taxon>
        <taxon>Acidobacteriota</taxon>
        <taxon>Terriglobia</taxon>
        <taxon>Terriglobales</taxon>
        <taxon>Acidobacteriaceae</taxon>
        <taxon>Terriglobus</taxon>
    </lineage>
</organism>
<keyword evidence="2" id="KW-1185">Reference proteome</keyword>
<dbReference type="AlphaFoldDB" id="E8V2T1"/>
<sequence length="150" mass="16731">MQHIKVECGYCPPENKKTQFHGTHQDWEMHPSWIAGVEALNAYGDWVSSVVLPIAFQWIEEHKPEVYATVPEDVKDDVGVAIAAAFKLVKELSAYQNGMKKRAAYEAAVADGTWNPSNTNPVWTGIVKKVRTETEEAFAEQSSLLGDTPR</sequence>
<accession>E8V2T1</accession>
<dbReference type="HOGENOM" id="CLU_113600_0_0_0"/>
<dbReference type="Proteomes" id="UP000006844">
    <property type="component" value="Chromosome"/>
</dbReference>
<dbReference type="EMBL" id="CP002467">
    <property type="protein sequence ID" value="ADV83556.1"/>
    <property type="molecule type" value="Genomic_DNA"/>
</dbReference>
<proteinExistence type="predicted"/>
<gene>
    <name evidence="1" type="ordered locus">AciPR4_2783</name>
</gene>
<name>E8V2T1_TERSS</name>
<reference evidence="1 2" key="1">
    <citation type="journal article" date="2012" name="Stand. Genomic Sci.">
        <title>Complete genome sequence of Terriglobus saanensis type strain SP1PR4(T), an Acidobacteria from tundra soil.</title>
        <authorList>
            <person name="Rawat S.R."/>
            <person name="Mannisto M.K."/>
            <person name="Starovoytov V."/>
            <person name="Goodwin L."/>
            <person name="Nolan M."/>
            <person name="Hauser L."/>
            <person name="Land M."/>
            <person name="Davenport K.W."/>
            <person name="Woyke T."/>
            <person name="Haggblom M.M."/>
        </authorList>
    </citation>
    <scope>NUCLEOTIDE SEQUENCE</scope>
    <source>
        <strain evidence="2">ATCC BAA-1853 / DSM 23119 / SP1PR4</strain>
    </source>
</reference>
<protein>
    <submittedName>
        <fullName evidence="1">Uncharacterized protein</fullName>
    </submittedName>
</protein>
<dbReference type="OrthoDB" id="120069at2"/>
<evidence type="ECO:0000313" key="1">
    <source>
        <dbReference type="EMBL" id="ADV83556.1"/>
    </source>
</evidence>